<organism evidence="2 3">
    <name type="scientific">Comamonas testosteroni</name>
    <name type="common">Pseudomonas testosteroni</name>
    <dbReference type="NCBI Taxonomy" id="285"/>
    <lineage>
        <taxon>Bacteria</taxon>
        <taxon>Pseudomonadati</taxon>
        <taxon>Pseudomonadota</taxon>
        <taxon>Betaproteobacteria</taxon>
        <taxon>Burkholderiales</taxon>
        <taxon>Comamonadaceae</taxon>
        <taxon>Comamonas</taxon>
    </lineage>
</organism>
<reference evidence="2 3" key="1">
    <citation type="submission" date="2018-08" db="EMBL/GenBank/DDBJ databases">
        <title>Comamonas testosteroni strain SWCO2.</title>
        <authorList>
            <person name="Jiang N."/>
            <person name="Zhang X.Z."/>
        </authorList>
    </citation>
    <scope>NUCLEOTIDE SEQUENCE [LARGE SCALE GENOMIC DNA]</scope>
    <source>
        <strain evidence="2 3">SWCO2</strain>
    </source>
</reference>
<comment type="caution">
    <text evidence="2">The sequence shown here is derived from an EMBL/GenBank/DDBJ whole genome shotgun (WGS) entry which is preliminary data.</text>
</comment>
<proteinExistence type="predicted"/>
<dbReference type="AlphaFoldDB" id="A0A373FRX1"/>
<gene>
    <name evidence="2" type="ORF">DZC30_00335</name>
</gene>
<feature type="domain" description="Knr4/Smi1-like" evidence="1">
    <location>
        <begin position="34"/>
        <end position="152"/>
    </location>
</feature>
<keyword evidence="3" id="KW-1185">Reference proteome</keyword>
<accession>A0A373FRX1</accession>
<evidence type="ECO:0000313" key="2">
    <source>
        <dbReference type="EMBL" id="RGE46903.1"/>
    </source>
</evidence>
<dbReference type="SUPFAM" id="SSF160631">
    <property type="entry name" value="SMI1/KNR4-like"/>
    <property type="match status" value="1"/>
</dbReference>
<dbReference type="InterPro" id="IPR037883">
    <property type="entry name" value="Knr4/Smi1-like_sf"/>
</dbReference>
<dbReference type="Gene3D" id="3.40.1580.10">
    <property type="entry name" value="SMI1/KNR4-like"/>
    <property type="match status" value="1"/>
</dbReference>
<protein>
    <submittedName>
        <fullName evidence="2">SMI1/KNR4 family protein</fullName>
    </submittedName>
</protein>
<evidence type="ECO:0000313" key="3">
    <source>
        <dbReference type="Proteomes" id="UP000261948"/>
    </source>
</evidence>
<dbReference type="Proteomes" id="UP000261948">
    <property type="component" value="Unassembled WGS sequence"/>
</dbReference>
<dbReference type="Pfam" id="PF09346">
    <property type="entry name" value="SMI1_KNR4"/>
    <property type="match status" value="1"/>
</dbReference>
<sequence length="182" mass="20622">MSTARALSESLKLRFEAASQPQTLSPAFFQRYPKIPADYLDFLQSFARLETADETSWFNSVHDFNSSNSSSEFAWNEFELQSLEALPDDTQSLAMVRGFWDAHLPIALSVKQGYAYFAIGVADHNWGQIFYGEEPEYEEAVLVTDSFADWMNALMEGSLEEKFACLLRPAPKADASEQRYNS</sequence>
<dbReference type="EMBL" id="QURR01000001">
    <property type="protein sequence ID" value="RGE46903.1"/>
    <property type="molecule type" value="Genomic_DNA"/>
</dbReference>
<dbReference type="InterPro" id="IPR018958">
    <property type="entry name" value="Knr4/Smi1-like_dom"/>
</dbReference>
<dbReference type="OrthoDB" id="5061673at2"/>
<evidence type="ECO:0000259" key="1">
    <source>
        <dbReference type="Pfam" id="PF09346"/>
    </source>
</evidence>
<name>A0A373FRX1_COMTE</name>